<gene>
    <name evidence="1" type="ORF">UFOVP1193_28</name>
</gene>
<dbReference type="EMBL" id="LR797156">
    <property type="protein sequence ID" value="CAB4190006.1"/>
    <property type="molecule type" value="Genomic_DNA"/>
</dbReference>
<proteinExistence type="predicted"/>
<protein>
    <submittedName>
        <fullName evidence="1">Uncharacterized protein</fullName>
    </submittedName>
</protein>
<organism evidence="1">
    <name type="scientific">uncultured Caudovirales phage</name>
    <dbReference type="NCBI Taxonomy" id="2100421"/>
    <lineage>
        <taxon>Viruses</taxon>
        <taxon>Duplodnaviria</taxon>
        <taxon>Heunggongvirae</taxon>
        <taxon>Uroviricota</taxon>
        <taxon>Caudoviricetes</taxon>
        <taxon>Peduoviridae</taxon>
        <taxon>Maltschvirus</taxon>
        <taxon>Maltschvirus maltsch</taxon>
    </lineage>
</organism>
<sequence>MKLFAVIYLKGHLAAAMFLWPGATIADCQGINAKYAAELPDTPGIKSGQVKMSDVRLACEWHPRNPVKNPAR</sequence>
<accession>A0A6J5R5N6</accession>
<name>A0A6J5R5N6_9CAUD</name>
<reference evidence="1" key="1">
    <citation type="submission" date="2020-05" db="EMBL/GenBank/DDBJ databases">
        <authorList>
            <person name="Chiriac C."/>
            <person name="Salcher M."/>
            <person name="Ghai R."/>
            <person name="Kavagutti S V."/>
        </authorList>
    </citation>
    <scope>NUCLEOTIDE SEQUENCE</scope>
</reference>
<evidence type="ECO:0000313" key="1">
    <source>
        <dbReference type="EMBL" id="CAB4190006.1"/>
    </source>
</evidence>